<protein>
    <submittedName>
        <fullName evidence="2">Uncharacterized protein</fullName>
    </submittedName>
</protein>
<sequence>MGGVDVQCALPGSDKDGFGGQPDLATSAAAPARPLRQLTAASDRGGFSLAVTDRGHTMLIGGIGREIDEIFPLRPGVLLPLVSTNLAKLLRSHGVLTL</sequence>
<dbReference type="RefSeq" id="WP_329411434.1">
    <property type="nucleotide sequence ID" value="NZ_CP109441.1"/>
</dbReference>
<name>A0ABZ1YZU2_9NOCA</name>
<feature type="region of interest" description="Disordered" evidence="1">
    <location>
        <begin position="12"/>
        <end position="31"/>
    </location>
</feature>
<evidence type="ECO:0000313" key="3">
    <source>
        <dbReference type="Proteomes" id="UP001432062"/>
    </source>
</evidence>
<gene>
    <name evidence="2" type="ORF">OG563_03810</name>
</gene>
<dbReference type="Proteomes" id="UP001432062">
    <property type="component" value="Chromosome"/>
</dbReference>
<evidence type="ECO:0000256" key="1">
    <source>
        <dbReference type="SAM" id="MobiDB-lite"/>
    </source>
</evidence>
<evidence type="ECO:0000313" key="2">
    <source>
        <dbReference type="EMBL" id="WUV47375.1"/>
    </source>
</evidence>
<proteinExistence type="predicted"/>
<dbReference type="EMBL" id="CP109441">
    <property type="protein sequence ID" value="WUV47375.1"/>
    <property type="molecule type" value="Genomic_DNA"/>
</dbReference>
<keyword evidence="3" id="KW-1185">Reference proteome</keyword>
<organism evidence="2 3">
    <name type="scientific">Nocardia vinacea</name>
    <dbReference type="NCBI Taxonomy" id="96468"/>
    <lineage>
        <taxon>Bacteria</taxon>
        <taxon>Bacillati</taxon>
        <taxon>Actinomycetota</taxon>
        <taxon>Actinomycetes</taxon>
        <taxon>Mycobacteriales</taxon>
        <taxon>Nocardiaceae</taxon>
        <taxon>Nocardia</taxon>
    </lineage>
</organism>
<reference evidence="2" key="1">
    <citation type="submission" date="2022-10" db="EMBL/GenBank/DDBJ databases">
        <title>The complete genomes of actinobacterial strains from the NBC collection.</title>
        <authorList>
            <person name="Joergensen T.S."/>
            <person name="Alvarez Arevalo M."/>
            <person name="Sterndorff E.B."/>
            <person name="Faurdal D."/>
            <person name="Vuksanovic O."/>
            <person name="Mourched A.-S."/>
            <person name="Charusanti P."/>
            <person name="Shaw S."/>
            <person name="Blin K."/>
            <person name="Weber T."/>
        </authorList>
    </citation>
    <scope>NUCLEOTIDE SEQUENCE</scope>
    <source>
        <strain evidence="2">NBC_01482</strain>
    </source>
</reference>
<accession>A0ABZ1YZU2</accession>